<reference evidence="9 10" key="1">
    <citation type="submission" date="2022-05" db="EMBL/GenBank/DDBJ databases">
        <title>Sporolactobacillus sp nov CPB3-1, isolated from tree bark (Mangifera indica L.).</title>
        <authorList>
            <person name="Phuengjayaem S."/>
            <person name="Tanasupawat S."/>
        </authorList>
    </citation>
    <scope>NUCLEOTIDE SEQUENCE [LARGE SCALE GENOMIC DNA]</scope>
    <source>
        <strain evidence="9 10">CPB3-1</strain>
    </source>
</reference>
<dbReference type="Proteomes" id="UP001203004">
    <property type="component" value="Unassembled WGS sequence"/>
</dbReference>
<name>A0ABT0M9C5_9BACL</name>
<keyword evidence="6 7" id="KW-0472">Membrane</keyword>
<evidence type="ECO:0000256" key="6">
    <source>
        <dbReference type="ARBA" id="ARBA00023136"/>
    </source>
</evidence>
<dbReference type="Pfam" id="PF07690">
    <property type="entry name" value="MFS_1"/>
    <property type="match status" value="1"/>
</dbReference>
<feature type="domain" description="Major facilitator superfamily (MFS) profile" evidence="8">
    <location>
        <begin position="7"/>
        <end position="382"/>
    </location>
</feature>
<evidence type="ECO:0000256" key="7">
    <source>
        <dbReference type="SAM" id="Phobius"/>
    </source>
</evidence>
<sequence length="385" mass="41948">MSQPRFTTTVSILSISMVGGVSTIITGIIPQLEHAYPQMPTTMIEWLVTAANFSALATLLLNPKLTYRYGSRSVVITGLLIAAWAGVIPLLIKNFTLIMVSRLALGLGVGLFLPHAIGLIAHVYTGEFRTRLLGYQTGLSALGNALLLALAGVMVALNWRSVFLIYLLLGVVAVGVWRFVPAVGETDTHEHVRSHLNNERWCFIRLAFITYLLIWGVQLKLPSLFLTRGFGDASVVNWTLAAMNIGGLIAGLSFGLVYRRLRQYTLVLGYGGAAVSVAVLLLAKNQVVAILAAVFFNYIYSYTGPYLVFRSNLGLADDQVDTLSSYLTIATVISAFFAPVVWNFLGNLGPNDVTGNALLWVTGSLLVITGCIWIRVLQPHMEKNK</sequence>
<dbReference type="InterPro" id="IPR036259">
    <property type="entry name" value="MFS_trans_sf"/>
</dbReference>
<protein>
    <submittedName>
        <fullName evidence="9">MFS transporter</fullName>
    </submittedName>
</protein>
<dbReference type="PANTHER" id="PTHR43124">
    <property type="entry name" value="PURINE EFFLUX PUMP PBUE"/>
    <property type="match status" value="1"/>
</dbReference>
<feature type="transmembrane region" description="Helical" evidence="7">
    <location>
        <begin position="238"/>
        <end position="257"/>
    </location>
</feature>
<evidence type="ECO:0000313" key="9">
    <source>
        <dbReference type="EMBL" id="MCL1631454.1"/>
    </source>
</evidence>
<feature type="transmembrane region" description="Helical" evidence="7">
    <location>
        <begin position="357"/>
        <end position="377"/>
    </location>
</feature>
<dbReference type="SUPFAM" id="SSF103473">
    <property type="entry name" value="MFS general substrate transporter"/>
    <property type="match status" value="1"/>
</dbReference>
<comment type="subcellular location">
    <subcellularLocation>
        <location evidence="1">Cell membrane</location>
        <topology evidence="1">Multi-pass membrane protein</topology>
    </subcellularLocation>
</comment>
<feature type="transmembrane region" description="Helical" evidence="7">
    <location>
        <begin position="201"/>
        <end position="218"/>
    </location>
</feature>
<feature type="transmembrane region" description="Helical" evidence="7">
    <location>
        <begin position="163"/>
        <end position="180"/>
    </location>
</feature>
<dbReference type="Gene3D" id="1.20.1250.20">
    <property type="entry name" value="MFS general substrate transporter like domains"/>
    <property type="match status" value="1"/>
</dbReference>
<evidence type="ECO:0000313" key="10">
    <source>
        <dbReference type="Proteomes" id="UP001203004"/>
    </source>
</evidence>
<feature type="transmembrane region" description="Helical" evidence="7">
    <location>
        <begin position="104"/>
        <end position="125"/>
    </location>
</feature>
<dbReference type="InterPro" id="IPR050189">
    <property type="entry name" value="MFS_Efflux_Transporters"/>
</dbReference>
<feature type="transmembrane region" description="Helical" evidence="7">
    <location>
        <begin position="74"/>
        <end position="92"/>
    </location>
</feature>
<organism evidence="9 10">
    <name type="scientific">Sporolactobacillus mangiferae</name>
    <dbReference type="NCBI Taxonomy" id="2940498"/>
    <lineage>
        <taxon>Bacteria</taxon>
        <taxon>Bacillati</taxon>
        <taxon>Bacillota</taxon>
        <taxon>Bacilli</taxon>
        <taxon>Bacillales</taxon>
        <taxon>Sporolactobacillaceae</taxon>
        <taxon>Sporolactobacillus</taxon>
    </lineage>
</organism>
<feature type="transmembrane region" description="Helical" evidence="7">
    <location>
        <begin position="264"/>
        <end position="283"/>
    </location>
</feature>
<comment type="caution">
    <text evidence="9">The sequence shown here is derived from an EMBL/GenBank/DDBJ whole genome shotgun (WGS) entry which is preliminary data.</text>
</comment>
<accession>A0ABT0M9C5</accession>
<keyword evidence="3" id="KW-1003">Cell membrane</keyword>
<feature type="transmembrane region" description="Helical" evidence="7">
    <location>
        <begin position="321"/>
        <end position="345"/>
    </location>
</feature>
<dbReference type="PROSITE" id="PS50850">
    <property type="entry name" value="MFS"/>
    <property type="match status" value="1"/>
</dbReference>
<evidence type="ECO:0000256" key="3">
    <source>
        <dbReference type="ARBA" id="ARBA00022475"/>
    </source>
</evidence>
<feature type="transmembrane region" description="Helical" evidence="7">
    <location>
        <begin position="12"/>
        <end position="32"/>
    </location>
</feature>
<proteinExistence type="predicted"/>
<dbReference type="InterPro" id="IPR020846">
    <property type="entry name" value="MFS_dom"/>
</dbReference>
<dbReference type="RefSeq" id="WP_249099396.1">
    <property type="nucleotide sequence ID" value="NZ_JAMAST010000003.1"/>
</dbReference>
<keyword evidence="2" id="KW-0813">Transport</keyword>
<feature type="transmembrane region" description="Helical" evidence="7">
    <location>
        <begin position="289"/>
        <end position="309"/>
    </location>
</feature>
<dbReference type="InterPro" id="IPR011701">
    <property type="entry name" value="MFS"/>
</dbReference>
<dbReference type="EMBL" id="JAMAST010000003">
    <property type="protein sequence ID" value="MCL1631454.1"/>
    <property type="molecule type" value="Genomic_DNA"/>
</dbReference>
<feature type="transmembrane region" description="Helical" evidence="7">
    <location>
        <begin position="44"/>
        <end position="62"/>
    </location>
</feature>
<evidence type="ECO:0000259" key="8">
    <source>
        <dbReference type="PROSITE" id="PS50850"/>
    </source>
</evidence>
<keyword evidence="4 7" id="KW-0812">Transmembrane</keyword>
<evidence type="ECO:0000256" key="4">
    <source>
        <dbReference type="ARBA" id="ARBA00022692"/>
    </source>
</evidence>
<keyword evidence="5 7" id="KW-1133">Transmembrane helix</keyword>
<keyword evidence="10" id="KW-1185">Reference proteome</keyword>
<dbReference type="PANTHER" id="PTHR43124:SF3">
    <property type="entry name" value="CHLORAMPHENICOL EFFLUX PUMP RV0191"/>
    <property type="match status" value="1"/>
</dbReference>
<evidence type="ECO:0000256" key="1">
    <source>
        <dbReference type="ARBA" id="ARBA00004651"/>
    </source>
</evidence>
<gene>
    <name evidence="9" type="ORF">M3N64_05740</name>
</gene>
<evidence type="ECO:0000256" key="5">
    <source>
        <dbReference type="ARBA" id="ARBA00022989"/>
    </source>
</evidence>
<evidence type="ECO:0000256" key="2">
    <source>
        <dbReference type="ARBA" id="ARBA00022448"/>
    </source>
</evidence>
<feature type="transmembrane region" description="Helical" evidence="7">
    <location>
        <begin position="137"/>
        <end position="157"/>
    </location>
</feature>